<accession>C7J101</accession>
<reference evidence="4 5" key="1">
    <citation type="journal article" date="2005" name="Nature">
        <title>The map-based sequence of the rice genome.</title>
        <authorList>
            <consortium name="International rice genome sequencing project (IRGSP)"/>
            <person name="Matsumoto T."/>
            <person name="Wu J."/>
            <person name="Kanamori H."/>
            <person name="Katayose Y."/>
            <person name="Fujisawa M."/>
            <person name="Namiki N."/>
            <person name="Mizuno H."/>
            <person name="Yamamoto K."/>
            <person name="Antonio B.A."/>
            <person name="Baba T."/>
            <person name="Sakata K."/>
            <person name="Nagamura Y."/>
            <person name="Aoki H."/>
            <person name="Arikawa K."/>
            <person name="Arita K."/>
            <person name="Bito T."/>
            <person name="Chiden Y."/>
            <person name="Fujitsuka N."/>
            <person name="Fukunaka R."/>
            <person name="Hamada M."/>
            <person name="Harada C."/>
            <person name="Hayashi A."/>
            <person name="Hijishita S."/>
            <person name="Honda M."/>
            <person name="Hosokawa S."/>
            <person name="Ichikawa Y."/>
            <person name="Idonuma A."/>
            <person name="Iijima M."/>
            <person name="Ikeda M."/>
            <person name="Ikeno M."/>
            <person name="Ito K."/>
            <person name="Ito S."/>
            <person name="Ito T."/>
            <person name="Ito Y."/>
            <person name="Ito Y."/>
            <person name="Iwabuchi A."/>
            <person name="Kamiya K."/>
            <person name="Karasawa W."/>
            <person name="Kurita K."/>
            <person name="Katagiri S."/>
            <person name="Kikuta A."/>
            <person name="Kobayashi H."/>
            <person name="Kobayashi N."/>
            <person name="Machita K."/>
            <person name="Maehara T."/>
            <person name="Masukawa M."/>
            <person name="Mizubayashi T."/>
            <person name="Mukai Y."/>
            <person name="Nagasaki H."/>
            <person name="Nagata Y."/>
            <person name="Naito S."/>
            <person name="Nakashima M."/>
            <person name="Nakama Y."/>
            <person name="Nakamichi Y."/>
            <person name="Nakamura M."/>
            <person name="Meguro A."/>
            <person name="Negishi M."/>
            <person name="Ohta I."/>
            <person name="Ohta T."/>
            <person name="Okamoto M."/>
            <person name="Ono N."/>
            <person name="Saji S."/>
            <person name="Sakaguchi M."/>
            <person name="Sakai K."/>
            <person name="Shibata M."/>
            <person name="Shimokawa T."/>
            <person name="Song J."/>
            <person name="Takazaki Y."/>
            <person name="Terasawa K."/>
            <person name="Tsugane M."/>
            <person name="Tsuji K."/>
            <person name="Ueda S."/>
            <person name="Waki K."/>
            <person name="Yamagata H."/>
            <person name="Yamamoto M."/>
            <person name="Yamamoto S."/>
            <person name="Yamane H."/>
            <person name="Yoshiki S."/>
            <person name="Yoshihara R."/>
            <person name="Yukawa K."/>
            <person name="Zhong H."/>
            <person name="Yano M."/>
            <person name="Yuan Q."/>
            <person name="Ouyang S."/>
            <person name="Liu J."/>
            <person name="Jones K.M."/>
            <person name="Gansberger K."/>
            <person name="Moffat K."/>
            <person name="Hill J."/>
            <person name="Bera J."/>
            <person name="Fadrosh D."/>
            <person name="Jin S."/>
            <person name="Johri S."/>
            <person name="Kim M."/>
            <person name="Overton L."/>
            <person name="Reardon M."/>
            <person name="Tsitrin T."/>
            <person name="Vuong H."/>
            <person name="Weaver B."/>
            <person name="Ciecko A."/>
            <person name="Tallon L."/>
            <person name="Jackson J."/>
            <person name="Pai G."/>
            <person name="Aken S.V."/>
            <person name="Utterback T."/>
            <person name="Reidmuller S."/>
            <person name="Feldblyum T."/>
            <person name="Hsiao J."/>
            <person name="Zismann V."/>
            <person name="Iobst S."/>
            <person name="de Vazeille A.R."/>
            <person name="Buell C.R."/>
            <person name="Ying K."/>
            <person name="Li Y."/>
            <person name="Lu T."/>
            <person name="Huang Y."/>
            <person name="Zhao Q."/>
            <person name="Feng Q."/>
            <person name="Zhang L."/>
            <person name="Zhu J."/>
            <person name="Weng Q."/>
            <person name="Mu J."/>
            <person name="Lu Y."/>
            <person name="Fan D."/>
            <person name="Liu Y."/>
            <person name="Guan J."/>
            <person name="Zhang Y."/>
            <person name="Yu S."/>
            <person name="Liu X."/>
            <person name="Zhang Y."/>
            <person name="Hong G."/>
            <person name="Han B."/>
            <person name="Choisne N."/>
            <person name="Demange N."/>
            <person name="Orjeda G."/>
            <person name="Samain S."/>
            <person name="Cattolico L."/>
            <person name="Pelletier E."/>
            <person name="Couloux A."/>
            <person name="Segurens B."/>
            <person name="Wincker P."/>
            <person name="D'Hont A."/>
            <person name="Scarpelli C."/>
            <person name="Weissenbach J."/>
            <person name="Salanoubat M."/>
            <person name="Quetier F."/>
            <person name="Yu Y."/>
            <person name="Kim H.R."/>
            <person name="Rambo T."/>
            <person name="Currie J."/>
            <person name="Collura K."/>
            <person name="Luo M."/>
            <person name="Yang T."/>
            <person name="Ammiraju J.S.S."/>
            <person name="Engler F."/>
            <person name="Soderlund C."/>
            <person name="Wing R.A."/>
            <person name="Palmer L.E."/>
            <person name="de la Bastide M."/>
            <person name="Spiegel L."/>
            <person name="Nascimento L."/>
            <person name="Zutavern T."/>
            <person name="O'Shaughnessy A."/>
            <person name="Dike S."/>
            <person name="Dedhia N."/>
            <person name="Preston R."/>
            <person name="Balija V."/>
            <person name="McCombie W.R."/>
            <person name="Chow T."/>
            <person name="Chen H."/>
            <person name="Chung M."/>
            <person name="Chen C."/>
            <person name="Shaw J."/>
            <person name="Wu H."/>
            <person name="Hsiao K."/>
            <person name="Chao Y."/>
            <person name="Chu M."/>
            <person name="Cheng C."/>
            <person name="Hour A."/>
            <person name="Lee P."/>
            <person name="Lin S."/>
            <person name="Lin Y."/>
            <person name="Liou J."/>
            <person name="Liu S."/>
            <person name="Hsing Y."/>
            <person name="Raghuvanshi S."/>
            <person name="Mohanty A."/>
            <person name="Bharti A.K."/>
            <person name="Gaur A."/>
            <person name="Gupta V."/>
            <person name="Kumar D."/>
            <person name="Ravi V."/>
            <person name="Vij S."/>
            <person name="Kapur A."/>
            <person name="Khurana P."/>
            <person name="Khurana P."/>
            <person name="Khurana J.P."/>
            <person name="Tyagi A.K."/>
            <person name="Gaikwad K."/>
            <person name="Singh A."/>
            <person name="Dalal V."/>
            <person name="Srivastava S."/>
            <person name="Dixit A."/>
            <person name="Pal A.K."/>
            <person name="Ghazi I.A."/>
            <person name="Yadav M."/>
            <person name="Pandit A."/>
            <person name="Bhargava A."/>
            <person name="Sureshbabu K."/>
            <person name="Batra K."/>
            <person name="Sharma T.R."/>
            <person name="Mohapatra T."/>
            <person name="Singh N.K."/>
            <person name="Messing J."/>
            <person name="Nelson A.B."/>
            <person name="Fuks G."/>
            <person name="Kavchok S."/>
            <person name="Keizer G."/>
            <person name="Linton E."/>
            <person name="Llaca V."/>
            <person name="Song R."/>
            <person name="Tanyolac B."/>
            <person name="Young S."/>
            <person name="Ho-Il K."/>
            <person name="Hahn J.H."/>
            <person name="Sangsakoo G."/>
            <person name="Vanavichit A."/>
            <person name="de Mattos Luiz.A.T."/>
            <person name="Zimmer P.D."/>
            <person name="Malone G."/>
            <person name="Dellagostin O."/>
            <person name="de Oliveira A.C."/>
            <person name="Bevan M."/>
            <person name="Bancroft I."/>
            <person name="Minx P."/>
            <person name="Cordum H."/>
            <person name="Wilson R."/>
            <person name="Cheng Z."/>
            <person name="Jin W."/>
            <person name="Jiang J."/>
            <person name="Leong S.A."/>
            <person name="Iwama H."/>
            <person name="Gojobori T."/>
            <person name="Itoh T."/>
            <person name="Niimura Y."/>
            <person name="Fujii Y."/>
            <person name="Habara T."/>
            <person name="Sakai H."/>
            <person name="Sato Y."/>
            <person name="Wilson G."/>
            <person name="Kumar K."/>
            <person name="McCouch S."/>
            <person name="Juretic N."/>
            <person name="Hoen D."/>
            <person name="Wright S."/>
            <person name="Bruskiewich R."/>
            <person name="Bureau T."/>
            <person name="Miyao A."/>
            <person name="Hirochika H."/>
            <person name="Nishikawa T."/>
            <person name="Kadowaki K."/>
            <person name="Sugiura M."/>
            <person name="Burr B."/>
            <person name="Sasaki T."/>
        </authorList>
    </citation>
    <scope>NUCLEOTIDE SEQUENCE [LARGE SCALE GENOMIC DNA]</scope>
    <source>
        <strain evidence="5">cv. Nipponbare</strain>
    </source>
</reference>
<keyword evidence="2" id="KW-0677">Repeat</keyword>
<dbReference type="InterPro" id="IPR001680">
    <property type="entry name" value="WD40_rpt"/>
</dbReference>
<proteinExistence type="predicted"/>
<evidence type="ECO:0000256" key="1">
    <source>
        <dbReference type="ARBA" id="ARBA00022574"/>
    </source>
</evidence>
<dbReference type="KEGG" id="dosa:Os04g0529400"/>
<dbReference type="Gene3D" id="2.130.10.10">
    <property type="entry name" value="YVTN repeat-like/Quinoprotein amine dehydrogenase"/>
    <property type="match status" value="1"/>
</dbReference>
<protein>
    <submittedName>
        <fullName evidence="4">Os04g0529400 protein</fullName>
    </submittedName>
</protein>
<feature type="non-terminal residue" evidence="4">
    <location>
        <position position="1"/>
    </location>
</feature>
<name>C7J101_ORYSJ</name>
<evidence type="ECO:0000313" key="5">
    <source>
        <dbReference type="Proteomes" id="UP000000763"/>
    </source>
</evidence>
<dbReference type="InterPro" id="IPR040324">
    <property type="entry name" value="WDR44/Dgr2"/>
</dbReference>
<dbReference type="PROSITE" id="PS50082">
    <property type="entry name" value="WD_REPEATS_2"/>
    <property type="match status" value="1"/>
</dbReference>
<evidence type="ECO:0000256" key="2">
    <source>
        <dbReference type="ARBA" id="ARBA00022737"/>
    </source>
</evidence>
<gene>
    <name evidence="4" type="ordered locus">Os04g0529400</name>
</gene>
<keyword evidence="1 3" id="KW-0853">WD repeat</keyword>
<dbReference type="InterPro" id="IPR036322">
    <property type="entry name" value="WD40_repeat_dom_sf"/>
</dbReference>
<dbReference type="PANTHER" id="PTHR14221">
    <property type="entry name" value="WD REPEAT DOMAIN 44"/>
    <property type="match status" value="1"/>
</dbReference>
<feature type="repeat" description="WD" evidence="3">
    <location>
        <begin position="1"/>
        <end position="30"/>
    </location>
</feature>
<dbReference type="PROSITE" id="PS50294">
    <property type="entry name" value="WD_REPEATS_REGION"/>
    <property type="match status" value="1"/>
</dbReference>
<organism evidence="4 5">
    <name type="scientific">Oryza sativa subsp. japonica</name>
    <name type="common">Rice</name>
    <dbReference type="NCBI Taxonomy" id="39947"/>
    <lineage>
        <taxon>Eukaryota</taxon>
        <taxon>Viridiplantae</taxon>
        <taxon>Streptophyta</taxon>
        <taxon>Embryophyta</taxon>
        <taxon>Tracheophyta</taxon>
        <taxon>Spermatophyta</taxon>
        <taxon>Magnoliopsida</taxon>
        <taxon>Liliopsida</taxon>
        <taxon>Poales</taxon>
        <taxon>Poaceae</taxon>
        <taxon>BOP clade</taxon>
        <taxon>Oryzoideae</taxon>
        <taxon>Oryzeae</taxon>
        <taxon>Oryzinae</taxon>
        <taxon>Oryza</taxon>
        <taxon>Oryza sativa</taxon>
    </lineage>
</organism>
<reference evidence="5" key="2">
    <citation type="journal article" date="2008" name="Nucleic Acids Res.">
        <title>The rice annotation project database (RAP-DB): 2008 update.</title>
        <authorList>
            <consortium name="The rice annotation project (RAP)"/>
        </authorList>
    </citation>
    <scope>GENOME REANNOTATION</scope>
    <source>
        <strain evidence="5">cv. Nipponbare</strain>
    </source>
</reference>
<dbReference type="SUPFAM" id="SSF50978">
    <property type="entry name" value="WD40 repeat-like"/>
    <property type="match status" value="1"/>
</dbReference>
<evidence type="ECO:0000256" key="3">
    <source>
        <dbReference type="PROSITE-ProRule" id="PRU00221"/>
    </source>
</evidence>
<dbReference type="EMBL" id="AP008210">
    <property type="protein sequence ID" value="BAH92751.1"/>
    <property type="molecule type" value="Genomic_DNA"/>
</dbReference>
<dbReference type="SMART" id="SM00320">
    <property type="entry name" value="WD40"/>
    <property type="match status" value="3"/>
</dbReference>
<dbReference type="PANTHER" id="PTHR14221:SF67">
    <property type="entry name" value="WD REPEAT-CONTAINING PROTEIN 44-LIKE"/>
    <property type="match status" value="1"/>
</dbReference>
<evidence type="ECO:0000313" key="4">
    <source>
        <dbReference type="EMBL" id="BAH92751.1"/>
    </source>
</evidence>
<dbReference type="Pfam" id="PF00400">
    <property type="entry name" value="WD40"/>
    <property type="match status" value="2"/>
</dbReference>
<dbReference type="InterPro" id="IPR015943">
    <property type="entry name" value="WD40/YVTN_repeat-like_dom_sf"/>
</dbReference>
<dbReference type="AlphaFoldDB" id="C7J101"/>
<sequence length="150" mass="17127">ISVTCIQFNPVDDRYFISGSLDEKVRIWSIPGREIVDWNDLHEMVTAACYTPDGQRALVGSHKGSCHIYDTSDNKLLQKKQIDLQNKKRKSNQKKITGFQFLPGSSSKVLITSADSRIRVVDGFELVHKFKGIKFCALELIHIRLFLFKV</sequence>
<dbReference type="Proteomes" id="UP000000763">
    <property type="component" value="Chromosome 4"/>
</dbReference>